<dbReference type="InterPro" id="IPR052516">
    <property type="entry name" value="N-heterocyclic_Hydroxylase"/>
</dbReference>
<evidence type="ECO:0000259" key="1">
    <source>
        <dbReference type="SMART" id="SM01008"/>
    </source>
</evidence>
<dbReference type="InterPro" id="IPR046867">
    <property type="entry name" value="AldOxase/xan_DH_MoCoBD2"/>
</dbReference>
<organism evidence="2 3">
    <name type="scientific">Ideonella azotifigens</name>
    <dbReference type="NCBI Taxonomy" id="513160"/>
    <lineage>
        <taxon>Bacteria</taxon>
        <taxon>Pseudomonadati</taxon>
        <taxon>Pseudomonadota</taxon>
        <taxon>Betaproteobacteria</taxon>
        <taxon>Burkholderiales</taxon>
        <taxon>Sphaerotilaceae</taxon>
        <taxon>Ideonella</taxon>
    </lineage>
</organism>
<dbReference type="EMBL" id="BAAAEW010000033">
    <property type="protein sequence ID" value="GAA0761766.1"/>
    <property type="molecule type" value="Genomic_DNA"/>
</dbReference>
<dbReference type="Proteomes" id="UP001500279">
    <property type="component" value="Unassembled WGS sequence"/>
</dbReference>
<feature type="domain" description="Aldehyde oxidase/xanthine dehydrogenase a/b hammerhead" evidence="1">
    <location>
        <begin position="242"/>
        <end position="320"/>
    </location>
</feature>
<dbReference type="Gene3D" id="3.90.1170.50">
    <property type="entry name" value="Aldehyde oxidase/xanthine dehydrogenase, a/b hammerhead"/>
    <property type="match status" value="1"/>
</dbReference>
<dbReference type="Pfam" id="PF02738">
    <property type="entry name" value="MoCoBD_1"/>
    <property type="match status" value="1"/>
</dbReference>
<comment type="caution">
    <text evidence="2">The sequence shown here is derived from an EMBL/GenBank/DDBJ whole genome shotgun (WGS) entry which is preliminary data.</text>
</comment>
<reference evidence="2 3" key="1">
    <citation type="journal article" date="2019" name="Int. J. Syst. Evol. Microbiol.">
        <title>The Global Catalogue of Microorganisms (GCM) 10K type strain sequencing project: providing services to taxonomists for standard genome sequencing and annotation.</title>
        <authorList>
            <consortium name="The Broad Institute Genomics Platform"/>
            <consortium name="The Broad Institute Genome Sequencing Center for Infectious Disease"/>
            <person name="Wu L."/>
            <person name="Ma J."/>
        </authorList>
    </citation>
    <scope>NUCLEOTIDE SEQUENCE [LARGE SCALE GENOMIC DNA]</scope>
    <source>
        <strain evidence="2 3">JCM 15503</strain>
    </source>
</reference>
<evidence type="ECO:0000313" key="3">
    <source>
        <dbReference type="Proteomes" id="UP001500279"/>
    </source>
</evidence>
<gene>
    <name evidence="2" type="ORF">GCM10009107_45480</name>
</gene>
<keyword evidence="3" id="KW-1185">Reference proteome</keyword>
<dbReference type="Gene3D" id="3.30.365.10">
    <property type="entry name" value="Aldehyde oxidase/xanthine dehydrogenase, molybdopterin binding domain"/>
    <property type="match status" value="4"/>
</dbReference>
<dbReference type="InterPro" id="IPR037165">
    <property type="entry name" value="AldOxase/xan_DH_Mopterin-bd_sf"/>
</dbReference>
<dbReference type="Pfam" id="PF20256">
    <property type="entry name" value="MoCoBD_2"/>
    <property type="match status" value="2"/>
</dbReference>
<dbReference type="InterPro" id="IPR008274">
    <property type="entry name" value="AldOxase/xan_DH_MoCoBD1"/>
</dbReference>
<dbReference type="InterPro" id="IPR000674">
    <property type="entry name" value="Ald_Oxase/Xan_DH_a/b"/>
</dbReference>
<dbReference type="RefSeq" id="WP_231012217.1">
    <property type="nucleotide sequence ID" value="NZ_BAAAEW010000033.1"/>
</dbReference>
<dbReference type="PIRSF" id="PIRSF036389">
    <property type="entry name" value="IOR_B"/>
    <property type="match status" value="1"/>
</dbReference>
<name>A0ABN1KBT1_9BURK</name>
<sequence length="755" mass="79937">MHPMMLAMQARRESLQSLLFPEAEAAPAGAAPLTRRTLLKSAAGGGLLISIGSLAPSLAQAAAPSPEGVATGPLAPNAFVRVGTDNLVTIVCKHHEMGQGNTTGLASLVADELDADWTLVRTEYAPSNPKLYNNLAFGDMQGTGGSSAIANAYLQMRNAGAAARQMLVAAAAQAWNVPPAEIRTRRNVLSHASGKHATYGEMAEAASRMPVPDKPVLKTPAQFTMIGKENATPRVDSPSKCDGTAVYTIDLKLPGLLTAVIAWPPSFGATLKSFDATEALKVAGVIDVVQVPEGVAVVATRTWAAMQGRRALKLEWDESAGNALDTDALLTQYKQQATQPGGTVFAKPEANAATQAGPAVNTISATYEFPFLAHATMEPMNCVAWLHDGMLETWSGHQFPTFDHMFAAKAAGLPMEKVKLHTLVSGGSFGRRANAYSDFTVAAVNVAKAINGRAPVRLQYTREDDMASGLYRPMYVHQVQVGLDAKGRVADWQHQIVGQSIMAGTAMAVMIKDGIDSTSVEGVAPSAYKLPMMKGALHTTTLSVRPLWWRSVGNTHTAYVMETMMDELAAAAGRDPLAFRLALLEPGGRAAGVLQLAAQKAGWGKTMPKGSAQGLAVHESFGSYVAQVADVSLKNGKLKVDRVVCAVDCGVAVNPDVIRAQMEGCIGFALGALYYSEVEMKQGRVAQRNFDRYKALRIYEMPRVEVHILASTAEPTGVGEPGVPPLAPAVANALARLGGPRVRRLPMSRSGLVEA</sequence>
<accession>A0ABN1KBT1</accession>
<dbReference type="SUPFAM" id="SSF56003">
    <property type="entry name" value="Molybdenum cofactor-binding domain"/>
    <property type="match status" value="2"/>
</dbReference>
<dbReference type="InterPro" id="IPR006311">
    <property type="entry name" value="TAT_signal"/>
</dbReference>
<dbReference type="PANTHER" id="PTHR47495:SF2">
    <property type="entry name" value="ALDEHYDE DEHYDROGENASE"/>
    <property type="match status" value="1"/>
</dbReference>
<evidence type="ECO:0000313" key="2">
    <source>
        <dbReference type="EMBL" id="GAA0761766.1"/>
    </source>
</evidence>
<dbReference type="InterPro" id="IPR012368">
    <property type="entry name" value="OxRdtase_Mopterin-bd_su_IorB"/>
</dbReference>
<dbReference type="PANTHER" id="PTHR47495">
    <property type="entry name" value="ALDEHYDE DEHYDROGENASE"/>
    <property type="match status" value="1"/>
</dbReference>
<dbReference type="SMART" id="SM01008">
    <property type="entry name" value="Ald_Xan_dh_C"/>
    <property type="match status" value="1"/>
</dbReference>
<proteinExistence type="predicted"/>
<dbReference type="PROSITE" id="PS51318">
    <property type="entry name" value="TAT"/>
    <property type="match status" value="1"/>
</dbReference>
<protein>
    <submittedName>
        <fullName evidence="2">Xanthine dehydrogenase family protein molybdopterin-binding subunit</fullName>
    </submittedName>
</protein>